<dbReference type="FunFam" id="2.60.40.10:FF:000161">
    <property type="entry name" value="Leucine rich repeats and immunoglobulin like domains 2"/>
    <property type="match status" value="1"/>
</dbReference>
<organism evidence="9 10">
    <name type="scientific">Ladona fulva</name>
    <name type="common">Scarce chaser dragonfly</name>
    <name type="synonym">Libellula fulva</name>
    <dbReference type="NCBI Taxonomy" id="123851"/>
    <lineage>
        <taxon>Eukaryota</taxon>
        <taxon>Metazoa</taxon>
        <taxon>Ecdysozoa</taxon>
        <taxon>Arthropoda</taxon>
        <taxon>Hexapoda</taxon>
        <taxon>Insecta</taxon>
        <taxon>Pterygota</taxon>
        <taxon>Palaeoptera</taxon>
        <taxon>Odonata</taxon>
        <taxon>Epiprocta</taxon>
        <taxon>Anisoptera</taxon>
        <taxon>Libelluloidea</taxon>
        <taxon>Libellulidae</taxon>
        <taxon>Ladona</taxon>
    </lineage>
</organism>
<keyword evidence="2" id="KW-0732">Signal</keyword>
<dbReference type="InterPro" id="IPR000483">
    <property type="entry name" value="Cys-rich_flank_reg_C"/>
</dbReference>
<dbReference type="Gene3D" id="3.80.10.10">
    <property type="entry name" value="Ribonuclease Inhibitor"/>
    <property type="match status" value="2"/>
</dbReference>
<dbReference type="PANTHER" id="PTHR45842">
    <property type="entry name" value="SYNAPTIC ADHESION-LIKE MOLECULE SALM"/>
    <property type="match status" value="1"/>
</dbReference>
<dbReference type="InterPro" id="IPR001611">
    <property type="entry name" value="Leu-rich_rpt"/>
</dbReference>
<dbReference type="FunFam" id="2.60.40.10:FF:000150">
    <property type="entry name" value="Leucine rich repeats and immunoglobulin like domains 3"/>
    <property type="match status" value="1"/>
</dbReference>
<dbReference type="InterPro" id="IPR013098">
    <property type="entry name" value="Ig_I-set"/>
</dbReference>
<keyword evidence="4" id="KW-1015">Disulfide bond</keyword>
<dbReference type="PROSITE" id="PS51450">
    <property type="entry name" value="LRR"/>
    <property type="match status" value="2"/>
</dbReference>
<name>A0A8K0KI45_LADFU</name>
<dbReference type="InterPro" id="IPR036179">
    <property type="entry name" value="Ig-like_dom_sf"/>
</dbReference>
<dbReference type="Pfam" id="PF07679">
    <property type="entry name" value="I-set"/>
    <property type="match status" value="2"/>
</dbReference>
<evidence type="ECO:0000256" key="4">
    <source>
        <dbReference type="ARBA" id="ARBA00023157"/>
    </source>
</evidence>
<dbReference type="PANTHER" id="PTHR45842:SF21">
    <property type="entry name" value="IG-LIKE DOMAIN-CONTAINING PROTEIN"/>
    <property type="match status" value="1"/>
</dbReference>
<keyword evidence="7" id="KW-1133">Transmembrane helix</keyword>
<dbReference type="FunFam" id="3.80.10.10:FF:000023">
    <property type="entry name" value="Leucine rich repeats and immunoglobulin like domains 3"/>
    <property type="match status" value="1"/>
</dbReference>
<dbReference type="OrthoDB" id="5917255at2759"/>
<evidence type="ECO:0000256" key="3">
    <source>
        <dbReference type="ARBA" id="ARBA00022737"/>
    </source>
</evidence>
<dbReference type="InterPro" id="IPR013783">
    <property type="entry name" value="Ig-like_fold"/>
</dbReference>
<evidence type="ECO:0000256" key="7">
    <source>
        <dbReference type="SAM" id="Phobius"/>
    </source>
</evidence>
<dbReference type="GO" id="GO:0071944">
    <property type="term" value="C:cell periphery"/>
    <property type="evidence" value="ECO:0007669"/>
    <property type="project" value="UniProtKB-ARBA"/>
</dbReference>
<dbReference type="InterPro" id="IPR003591">
    <property type="entry name" value="Leu-rich_rpt_typical-subtyp"/>
</dbReference>
<dbReference type="Gene3D" id="2.60.40.10">
    <property type="entry name" value="Immunoglobulins"/>
    <property type="match status" value="3"/>
</dbReference>
<evidence type="ECO:0000256" key="1">
    <source>
        <dbReference type="ARBA" id="ARBA00022614"/>
    </source>
</evidence>
<keyword evidence="10" id="KW-1185">Reference proteome</keyword>
<keyword evidence="1" id="KW-0433">Leucine-rich repeat</keyword>
<protein>
    <recommendedName>
        <fullName evidence="8">Ig-like domain-containing protein</fullName>
    </recommendedName>
</protein>
<evidence type="ECO:0000256" key="2">
    <source>
        <dbReference type="ARBA" id="ARBA00022729"/>
    </source>
</evidence>
<comment type="caution">
    <text evidence="9">The sequence shown here is derived from an EMBL/GenBank/DDBJ whole genome shotgun (WGS) entry which is preliminary data.</text>
</comment>
<feature type="compositionally biased region" description="Polar residues" evidence="6">
    <location>
        <begin position="599"/>
        <end position="609"/>
    </location>
</feature>
<dbReference type="Pfam" id="PF13855">
    <property type="entry name" value="LRR_8"/>
    <property type="match status" value="2"/>
</dbReference>
<dbReference type="InterPro" id="IPR003599">
    <property type="entry name" value="Ig_sub"/>
</dbReference>
<sequence>MKPADLIWVAGWCLSSKIHFFGQGSSLWGSINLEEALMSSNRDRVVLAIKGYGPTQLDHNEIKGVTKGWLYGLSSLTQLSLSHNRITFIEPGAWEECPELSELELNGNAVSWTIEDMNGAFIGLSQLASFSLASNQIKSINKKAFLGLGNLKELDLRNNSITSIQENAFAGMGSLEEMRMNTTSLLCDCNLAWFPKWLEQTSFRKTVHTACGHPLYLIGKSVLEIPLTNFTCDDFPKPRITEEPGTQLALKGDNVSLKCEASSSSTLPMSIQWRKDNLDLISPIVNHFVRINNGETREEISELKLLNISHNEAGKYQCIVSNQFGTTYSTKSKISVLIYPTFTKTPSNITLKTGNTARLECAAAGQPSPQIAWQKDGGNDFPAARERRMHVMPTDDVFFIVNVKTSDMGVYSCTAQNPAGIIVANASLNVLETPHFVKPMESKEIRAGETIVLECMASGSPKPRLTWRKDGGGLVPTERHFFTAEDQLLIIVSTTPADGGKYECEMSNPLGTERGHSFLTITPASGILQSGDSIAGIVVIAVVCCAVATSIVWVVIIYQARKRAGDASGGDMTDVEITGTLSGSNHPHGAKTSIPAGDATTTLPSNYMDTDSEHSSSKDSGTGDSAKRSSDDLLPPVRQNDDSSHHLLLSLPDGESISSVDVNGTGGRGFLVDSQLSSQSSSMRAPTLCTFHPQPTNHERCKSPENATPAKSGPAYHTFPRWGTTAKGEVGSGSSPSLVRLNAVGEGAPVGVKVLGSSIWPSVTGEPWKCGKGRGVAGAEDELTPCIPRVPLAGGN</sequence>
<keyword evidence="7" id="KW-0472">Membrane</keyword>
<gene>
    <name evidence="9" type="ORF">J437_LFUL015669</name>
</gene>
<feature type="region of interest" description="Disordered" evidence="6">
    <location>
        <begin position="693"/>
        <end position="716"/>
    </location>
</feature>
<evidence type="ECO:0000313" key="10">
    <source>
        <dbReference type="Proteomes" id="UP000792457"/>
    </source>
</evidence>
<evidence type="ECO:0000313" key="9">
    <source>
        <dbReference type="EMBL" id="KAG8235636.1"/>
    </source>
</evidence>
<dbReference type="SUPFAM" id="SSF52058">
    <property type="entry name" value="L domain-like"/>
    <property type="match status" value="1"/>
</dbReference>
<dbReference type="SMART" id="SM00409">
    <property type="entry name" value="IG"/>
    <property type="match status" value="3"/>
</dbReference>
<keyword evidence="3" id="KW-0677">Repeat</keyword>
<dbReference type="SMART" id="SM00369">
    <property type="entry name" value="LRR_TYP"/>
    <property type="match status" value="3"/>
</dbReference>
<dbReference type="InterPro" id="IPR003598">
    <property type="entry name" value="Ig_sub2"/>
</dbReference>
<evidence type="ECO:0000256" key="6">
    <source>
        <dbReference type="SAM" id="MobiDB-lite"/>
    </source>
</evidence>
<dbReference type="Pfam" id="PF13927">
    <property type="entry name" value="Ig_3"/>
    <property type="match status" value="1"/>
</dbReference>
<dbReference type="SUPFAM" id="SSF48726">
    <property type="entry name" value="Immunoglobulin"/>
    <property type="match status" value="3"/>
</dbReference>
<dbReference type="CDD" id="cd05763">
    <property type="entry name" value="IgI_LRIG1-like"/>
    <property type="match status" value="1"/>
</dbReference>
<feature type="domain" description="Ig-like" evidence="8">
    <location>
        <begin position="340"/>
        <end position="429"/>
    </location>
</feature>
<evidence type="ECO:0000259" key="8">
    <source>
        <dbReference type="PROSITE" id="PS50835"/>
    </source>
</evidence>
<feature type="domain" description="Ig-like" evidence="8">
    <location>
        <begin position="238"/>
        <end position="335"/>
    </location>
</feature>
<proteinExistence type="predicted"/>
<evidence type="ECO:0000256" key="5">
    <source>
        <dbReference type="ARBA" id="ARBA00023180"/>
    </source>
</evidence>
<reference evidence="9" key="2">
    <citation type="submission" date="2017-10" db="EMBL/GenBank/DDBJ databases">
        <title>Ladona fulva Genome sequencing and assembly.</title>
        <authorList>
            <person name="Murali S."/>
            <person name="Richards S."/>
            <person name="Bandaranaike D."/>
            <person name="Bellair M."/>
            <person name="Blankenburg K."/>
            <person name="Chao H."/>
            <person name="Dinh H."/>
            <person name="Doddapaneni H."/>
            <person name="Dugan-Rocha S."/>
            <person name="Elkadiri S."/>
            <person name="Gnanaolivu R."/>
            <person name="Hernandez B."/>
            <person name="Skinner E."/>
            <person name="Javaid M."/>
            <person name="Lee S."/>
            <person name="Li M."/>
            <person name="Ming W."/>
            <person name="Munidasa M."/>
            <person name="Muniz J."/>
            <person name="Nguyen L."/>
            <person name="Hughes D."/>
            <person name="Osuji N."/>
            <person name="Pu L.-L."/>
            <person name="Puazo M."/>
            <person name="Qu C."/>
            <person name="Quiroz J."/>
            <person name="Raj R."/>
            <person name="Weissenberger G."/>
            <person name="Xin Y."/>
            <person name="Zou X."/>
            <person name="Han Y."/>
            <person name="Worley K."/>
            <person name="Muzny D."/>
            <person name="Gibbs R."/>
        </authorList>
    </citation>
    <scope>NUCLEOTIDE SEQUENCE</scope>
    <source>
        <strain evidence="9">Sampled in the wild</strain>
    </source>
</reference>
<dbReference type="AlphaFoldDB" id="A0A8K0KI45"/>
<dbReference type="InterPro" id="IPR032675">
    <property type="entry name" value="LRR_dom_sf"/>
</dbReference>
<keyword evidence="7" id="KW-0812">Transmembrane</keyword>
<dbReference type="EMBL" id="KZ308933">
    <property type="protein sequence ID" value="KAG8235636.1"/>
    <property type="molecule type" value="Genomic_DNA"/>
</dbReference>
<reference evidence="9" key="1">
    <citation type="submission" date="2013-04" db="EMBL/GenBank/DDBJ databases">
        <authorList>
            <person name="Qu J."/>
            <person name="Murali S.C."/>
            <person name="Bandaranaike D."/>
            <person name="Bellair M."/>
            <person name="Blankenburg K."/>
            <person name="Chao H."/>
            <person name="Dinh H."/>
            <person name="Doddapaneni H."/>
            <person name="Downs B."/>
            <person name="Dugan-Rocha S."/>
            <person name="Elkadiri S."/>
            <person name="Gnanaolivu R.D."/>
            <person name="Hernandez B."/>
            <person name="Javaid M."/>
            <person name="Jayaseelan J.C."/>
            <person name="Lee S."/>
            <person name="Li M."/>
            <person name="Ming W."/>
            <person name="Munidasa M."/>
            <person name="Muniz J."/>
            <person name="Nguyen L."/>
            <person name="Ongeri F."/>
            <person name="Osuji N."/>
            <person name="Pu L.-L."/>
            <person name="Puazo M."/>
            <person name="Qu C."/>
            <person name="Quiroz J."/>
            <person name="Raj R."/>
            <person name="Weissenberger G."/>
            <person name="Xin Y."/>
            <person name="Zou X."/>
            <person name="Han Y."/>
            <person name="Richards S."/>
            <person name="Worley K."/>
            <person name="Muzny D."/>
            <person name="Gibbs R."/>
        </authorList>
    </citation>
    <scope>NUCLEOTIDE SEQUENCE</scope>
    <source>
        <strain evidence="9">Sampled in the wild</strain>
    </source>
</reference>
<accession>A0A8K0KI45</accession>
<dbReference type="InterPro" id="IPR050467">
    <property type="entry name" value="LRFN"/>
</dbReference>
<dbReference type="SMART" id="SM00082">
    <property type="entry name" value="LRRCT"/>
    <property type="match status" value="1"/>
</dbReference>
<keyword evidence="5" id="KW-0325">Glycoprotein</keyword>
<dbReference type="SMART" id="SM00408">
    <property type="entry name" value="IGc2"/>
    <property type="match status" value="3"/>
</dbReference>
<dbReference type="PROSITE" id="PS50835">
    <property type="entry name" value="IG_LIKE"/>
    <property type="match status" value="3"/>
</dbReference>
<feature type="transmembrane region" description="Helical" evidence="7">
    <location>
        <begin position="534"/>
        <end position="558"/>
    </location>
</feature>
<feature type="domain" description="Ig-like" evidence="8">
    <location>
        <begin position="434"/>
        <end position="522"/>
    </location>
</feature>
<dbReference type="InterPro" id="IPR007110">
    <property type="entry name" value="Ig-like_dom"/>
</dbReference>
<dbReference type="SMART" id="SM00365">
    <property type="entry name" value="LRR_SD22"/>
    <property type="match status" value="3"/>
</dbReference>
<feature type="region of interest" description="Disordered" evidence="6">
    <location>
        <begin position="578"/>
        <end position="649"/>
    </location>
</feature>
<dbReference type="Proteomes" id="UP000792457">
    <property type="component" value="Unassembled WGS sequence"/>
</dbReference>